<dbReference type="Pfam" id="PF13473">
    <property type="entry name" value="Cupredoxin_1"/>
    <property type="match status" value="1"/>
</dbReference>
<gene>
    <name evidence="4" type="ORF">ACFPOF_19055</name>
</gene>
<feature type="compositionally biased region" description="Low complexity" evidence="1">
    <location>
        <begin position="33"/>
        <end position="53"/>
    </location>
</feature>
<dbReference type="EMBL" id="JBHSMI010000028">
    <property type="protein sequence ID" value="MFC5404844.1"/>
    <property type="molecule type" value="Genomic_DNA"/>
</dbReference>
<dbReference type="RefSeq" id="WP_378135499.1">
    <property type="nucleotide sequence ID" value="NZ_JBHSMI010000028.1"/>
</dbReference>
<keyword evidence="5" id="KW-1185">Reference proteome</keyword>
<dbReference type="PROSITE" id="PS51257">
    <property type="entry name" value="PROKAR_LIPOPROTEIN"/>
    <property type="match status" value="1"/>
</dbReference>
<name>A0ABW0HUY8_9BACL</name>
<accession>A0ABW0HUY8</accession>
<protein>
    <submittedName>
        <fullName evidence="4">Cupredoxin domain-containing protein</fullName>
    </submittedName>
</protein>
<dbReference type="SUPFAM" id="SSF49503">
    <property type="entry name" value="Cupredoxins"/>
    <property type="match status" value="1"/>
</dbReference>
<evidence type="ECO:0000256" key="2">
    <source>
        <dbReference type="SAM" id="SignalP"/>
    </source>
</evidence>
<evidence type="ECO:0000256" key="1">
    <source>
        <dbReference type="SAM" id="MobiDB-lite"/>
    </source>
</evidence>
<dbReference type="Proteomes" id="UP001596113">
    <property type="component" value="Unassembled WGS sequence"/>
</dbReference>
<organism evidence="4 5">
    <name type="scientific">Cohnella soli</name>
    <dbReference type="NCBI Taxonomy" id="425005"/>
    <lineage>
        <taxon>Bacteria</taxon>
        <taxon>Bacillati</taxon>
        <taxon>Bacillota</taxon>
        <taxon>Bacilli</taxon>
        <taxon>Bacillales</taxon>
        <taxon>Paenibacillaceae</taxon>
        <taxon>Cohnella</taxon>
    </lineage>
</organism>
<proteinExistence type="predicted"/>
<dbReference type="InterPro" id="IPR028096">
    <property type="entry name" value="EfeO_Cupredoxin"/>
</dbReference>
<dbReference type="InterPro" id="IPR008972">
    <property type="entry name" value="Cupredoxin"/>
</dbReference>
<evidence type="ECO:0000313" key="5">
    <source>
        <dbReference type="Proteomes" id="UP001596113"/>
    </source>
</evidence>
<feature type="signal peptide" evidence="2">
    <location>
        <begin position="1"/>
        <end position="24"/>
    </location>
</feature>
<evidence type="ECO:0000313" key="4">
    <source>
        <dbReference type="EMBL" id="MFC5404844.1"/>
    </source>
</evidence>
<feature type="domain" description="EfeO-type cupredoxin-like" evidence="3">
    <location>
        <begin position="50"/>
        <end position="141"/>
    </location>
</feature>
<dbReference type="Gene3D" id="2.60.40.420">
    <property type="entry name" value="Cupredoxins - blue copper proteins"/>
    <property type="match status" value="1"/>
</dbReference>
<feature type="region of interest" description="Disordered" evidence="1">
    <location>
        <begin position="28"/>
        <end position="57"/>
    </location>
</feature>
<comment type="caution">
    <text evidence="4">The sequence shown here is derived from an EMBL/GenBank/DDBJ whole genome shotgun (WGS) entry which is preliminary data.</text>
</comment>
<evidence type="ECO:0000259" key="3">
    <source>
        <dbReference type="Pfam" id="PF13473"/>
    </source>
</evidence>
<keyword evidence="2" id="KW-0732">Signal</keyword>
<sequence>MKKMTKKSTLFLAITALAATMALSACGSKNNDSAPSSPAASPSASTEASAPAAGGETKEITIKASNFQFDQQEIKAKVGDTLVITLQNDNGNHGIEFADFGVKIKNGETTTIKLDKAGTFEFNCSIMCGSGHDNMTGKIIVE</sequence>
<reference evidence="5" key="1">
    <citation type="journal article" date="2019" name="Int. J. Syst. Evol. Microbiol.">
        <title>The Global Catalogue of Microorganisms (GCM) 10K type strain sequencing project: providing services to taxonomists for standard genome sequencing and annotation.</title>
        <authorList>
            <consortium name="The Broad Institute Genomics Platform"/>
            <consortium name="The Broad Institute Genome Sequencing Center for Infectious Disease"/>
            <person name="Wu L."/>
            <person name="Ma J."/>
        </authorList>
    </citation>
    <scope>NUCLEOTIDE SEQUENCE [LARGE SCALE GENOMIC DNA]</scope>
    <source>
        <strain evidence="5">CGMCC 1.18575</strain>
    </source>
</reference>
<feature type="chain" id="PRO_5045377991" evidence="2">
    <location>
        <begin position="25"/>
        <end position="142"/>
    </location>
</feature>